<proteinExistence type="predicted"/>
<keyword evidence="3" id="KW-1185">Reference proteome</keyword>
<evidence type="ECO:0000256" key="1">
    <source>
        <dbReference type="SAM" id="MobiDB-lite"/>
    </source>
</evidence>
<gene>
    <name evidence="2" type="ORF">ACFSUO_12350</name>
</gene>
<name>A0ABW5V710_9BACI</name>
<reference evidence="3" key="1">
    <citation type="journal article" date="2019" name="Int. J. Syst. Evol. Microbiol.">
        <title>The Global Catalogue of Microorganisms (GCM) 10K type strain sequencing project: providing services to taxonomists for standard genome sequencing and annotation.</title>
        <authorList>
            <consortium name="The Broad Institute Genomics Platform"/>
            <consortium name="The Broad Institute Genome Sequencing Center for Infectious Disease"/>
            <person name="Wu L."/>
            <person name="Ma J."/>
        </authorList>
    </citation>
    <scope>NUCLEOTIDE SEQUENCE [LARGE SCALE GENOMIC DNA]</scope>
    <source>
        <strain evidence="3">TISTR 1535</strain>
    </source>
</reference>
<evidence type="ECO:0008006" key="4">
    <source>
        <dbReference type="Google" id="ProtNLM"/>
    </source>
</evidence>
<feature type="region of interest" description="Disordered" evidence="1">
    <location>
        <begin position="1"/>
        <end position="49"/>
    </location>
</feature>
<evidence type="ECO:0000313" key="2">
    <source>
        <dbReference type="EMBL" id="MFD2761741.1"/>
    </source>
</evidence>
<organism evidence="2 3">
    <name type="scientific">Lentibacillus juripiscarius</name>
    <dbReference type="NCBI Taxonomy" id="257446"/>
    <lineage>
        <taxon>Bacteria</taxon>
        <taxon>Bacillati</taxon>
        <taxon>Bacillota</taxon>
        <taxon>Bacilli</taxon>
        <taxon>Bacillales</taxon>
        <taxon>Bacillaceae</taxon>
        <taxon>Lentibacillus</taxon>
    </lineage>
</organism>
<feature type="compositionally biased region" description="Basic and acidic residues" evidence="1">
    <location>
        <begin position="16"/>
        <end position="42"/>
    </location>
</feature>
<dbReference type="Proteomes" id="UP001597502">
    <property type="component" value="Unassembled WGS sequence"/>
</dbReference>
<protein>
    <recommendedName>
        <fullName evidence="4">Competence protein</fullName>
    </recommendedName>
</protein>
<dbReference type="EMBL" id="JBHUNA010000028">
    <property type="protein sequence ID" value="MFD2761741.1"/>
    <property type="molecule type" value="Genomic_DNA"/>
</dbReference>
<accession>A0ABW5V710</accession>
<sequence>MGKHSKSRRFSQNSEDSVRQHAERFPYKMRYSEAEREREKSDSNPMGGF</sequence>
<evidence type="ECO:0000313" key="3">
    <source>
        <dbReference type="Proteomes" id="UP001597502"/>
    </source>
</evidence>
<comment type="caution">
    <text evidence="2">The sequence shown here is derived from an EMBL/GenBank/DDBJ whole genome shotgun (WGS) entry which is preliminary data.</text>
</comment>
<dbReference type="RefSeq" id="WP_382394552.1">
    <property type="nucleotide sequence ID" value="NZ_JBHUNA010000028.1"/>
</dbReference>